<keyword evidence="3" id="KW-1185">Reference proteome</keyword>
<protein>
    <submittedName>
        <fullName evidence="2">Uncharacterized protein</fullName>
    </submittedName>
</protein>
<organism evidence="2 3">
    <name type="scientific">Klamath virus</name>
    <dbReference type="NCBI Taxonomy" id="909206"/>
    <lineage>
        <taxon>Viruses</taxon>
        <taxon>Riboviria</taxon>
        <taxon>Orthornavirae</taxon>
        <taxon>Negarnaviricota</taxon>
        <taxon>Haploviricotina</taxon>
        <taxon>Monjiviricetes</taxon>
        <taxon>Mononegavirales</taxon>
        <taxon>Rhabdoviridae</taxon>
        <taxon>Alpharhabdovirinae</taxon>
        <taxon>Tupavirus</taxon>
        <taxon>Tupavirus klamath</taxon>
    </lineage>
</organism>
<name>A0A0D3R1M2_9RHAB</name>
<dbReference type="EMBL" id="KM204999">
    <property type="protein sequence ID" value="AJR28407.1"/>
    <property type="molecule type" value="Viral_cRNA"/>
</dbReference>
<dbReference type="OrthoDB" id="41503at10239"/>
<dbReference type="RefSeq" id="YP_009362263.1">
    <property type="nucleotide sequence ID" value="NC_034549.1"/>
</dbReference>
<evidence type="ECO:0000256" key="1">
    <source>
        <dbReference type="SAM" id="Phobius"/>
    </source>
</evidence>
<sequence>MLGEILIAGICYLLGRRFFWGYLAYIAGQYNLLHYPLMIIQFLLWLLFYNAPYQLWGLIWSTFQSSFDEFNNPGEAAISPLDLPIYRRLGQK</sequence>
<evidence type="ECO:0000313" key="3">
    <source>
        <dbReference type="Proteomes" id="UP000201903"/>
    </source>
</evidence>
<dbReference type="GeneID" id="37627452"/>
<accession>A0A0D3R1M2</accession>
<reference evidence="2 3" key="1">
    <citation type="journal article" date="2015" name="PLoS Pathog.">
        <title>Evolution of genome size and complexity in the rhabdoviridae.</title>
        <authorList>
            <person name="Walker P.J."/>
            <person name="Firth C."/>
            <person name="Widen S.G."/>
            <person name="Blasdell K.R."/>
            <person name="Guzman H."/>
            <person name="Wood T.G."/>
            <person name="Paradkar P.N."/>
            <person name="Holmes E.C."/>
            <person name="Tesh R.B."/>
            <person name="Vasilakis N."/>
        </authorList>
    </citation>
    <scope>NUCLEOTIDE SEQUENCE [LARGE SCALE GENOMIC DNA]</scope>
    <source>
        <strain evidence="2 3">M-1056</strain>
    </source>
</reference>
<dbReference type="KEGG" id="vg:37627452"/>
<feature type="transmembrane region" description="Helical" evidence="1">
    <location>
        <begin position="32"/>
        <end position="51"/>
    </location>
</feature>
<proteinExistence type="predicted"/>
<keyword evidence="1" id="KW-1133">Transmembrane helix</keyword>
<keyword evidence="1" id="KW-0472">Membrane</keyword>
<evidence type="ECO:0000313" key="2">
    <source>
        <dbReference type="EMBL" id="AJR28407.1"/>
    </source>
</evidence>
<keyword evidence="1" id="KW-0812">Transmembrane</keyword>
<dbReference type="Proteomes" id="UP000201903">
    <property type="component" value="Segment"/>
</dbReference>
<feature type="transmembrane region" description="Helical" evidence="1">
    <location>
        <begin position="6"/>
        <end position="25"/>
    </location>
</feature>